<feature type="coiled-coil region" evidence="1">
    <location>
        <begin position="166"/>
        <end position="193"/>
    </location>
</feature>
<evidence type="ECO:0000313" key="2">
    <source>
        <dbReference type="EMBL" id="MDX3042570.1"/>
    </source>
</evidence>
<accession>A0ABU4MZ02</accession>
<comment type="caution">
    <text evidence="2">The sequence shown here is derived from an EMBL/GenBank/DDBJ whole genome shotgun (WGS) entry which is preliminary data.</text>
</comment>
<protein>
    <submittedName>
        <fullName evidence="2">Uncharacterized protein</fullName>
    </submittedName>
</protein>
<keyword evidence="1" id="KW-0175">Coiled coil</keyword>
<evidence type="ECO:0000313" key="3">
    <source>
        <dbReference type="Proteomes" id="UP001282474"/>
    </source>
</evidence>
<dbReference type="RefSeq" id="WP_193382875.1">
    <property type="nucleotide sequence ID" value="NZ_JABXWI010000031.1"/>
</dbReference>
<dbReference type="Proteomes" id="UP001282474">
    <property type="component" value="Unassembled WGS sequence"/>
</dbReference>
<proteinExistence type="predicted"/>
<sequence length="308" mass="34478">MSRKHPARERLLLLVSPTDAAAHGTTPEDAVADAISEALLNQPSLRTCLVPGCLRQFDMLSCLAGDPPPRESWSGQGWATLGSGSIFPAGGHVCPDHKGIVIEHFPRRVKLPNDRWTVHCACGWTPGPRRWHGVLRSLWEEHLLTAAGTLPPEPPLTDPEHRPPLAEHTEDTLTELYDRLEDAEHERNELRDFARDCLTAYQTSAPPLNGVRASLKALRERVRTSSRDWDASELDAWLYGVLVGWGCRQNHTHDDEECGGRDVHWQVARRHGWDMGDAIRVHQLCWWIEHALETAPSETTPTAKETTA</sequence>
<gene>
    <name evidence="2" type="ORF">PV383_36115</name>
</gene>
<dbReference type="EMBL" id="JARAWJ010000039">
    <property type="protein sequence ID" value="MDX3042570.1"/>
    <property type="molecule type" value="Genomic_DNA"/>
</dbReference>
<evidence type="ECO:0000256" key="1">
    <source>
        <dbReference type="SAM" id="Coils"/>
    </source>
</evidence>
<name>A0ABU4MZ02_9ACTN</name>
<organism evidence="2 3">
    <name type="scientific">Streptomyces caniscabiei</name>
    <dbReference type="NCBI Taxonomy" id="2746961"/>
    <lineage>
        <taxon>Bacteria</taxon>
        <taxon>Bacillati</taxon>
        <taxon>Actinomycetota</taxon>
        <taxon>Actinomycetes</taxon>
        <taxon>Kitasatosporales</taxon>
        <taxon>Streptomycetaceae</taxon>
        <taxon>Streptomyces</taxon>
    </lineage>
</organism>
<reference evidence="2 3" key="1">
    <citation type="journal article" date="2023" name="Microb. Genom.">
        <title>Mesoterricola silvestris gen. nov., sp. nov., Mesoterricola sediminis sp. nov., Geothrix oryzae sp. nov., Geothrix edaphica sp. nov., Geothrix rubra sp. nov., and Geothrix limicola sp. nov., six novel members of Acidobacteriota isolated from soils.</title>
        <authorList>
            <person name="Weisberg A.J."/>
            <person name="Pearce E."/>
            <person name="Kramer C.G."/>
            <person name="Chang J.H."/>
            <person name="Clarke C.R."/>
        </authorList>
    </citation>
    <scope>NUCLEOTIDE SEQUENCE [LARGE SCALE GENOMIC DNA]</scope>
    <source>
        <strain evidence="2 3">NE20-4-1</strain>
    </source>
</reference>
<keyword evidence="3" id="KW-1185">Reference proteome</keyword>